<feature type="domain" description="ABC transporter" evidence="4">
    <location>
        <begin position="1"/>
        <end position="202"/>
    </location>
</feature>
<comment type="caution">
    <text evidence="5">The sequence shown here is derived from an EMBL/GenBank/DDBJ whole genome shotgun (WGS) entry which is preliminary data.</text>
</comment>
<dbReference type="InterPro" id="IPR027417">
    <property type="entry name" value="P-loop_NTPase"/>
</dbReference>
<dbReference type="Proteomes" id="UP000517315">
    <property type="component" value="Unassembled WGS sequence"/>
</dbReference>
<dbReference type="Pfam" id="PF00005">
    <property type="entry name" value="ABC_tran"/>
    <property type="match status" value="1"/>
</dbReference>
<dbReference type="InterPro" id="IPR003439">
    <property type="entry name" value="ABC_transporter-like_ATP-bd"/>
</dbReference>
<dbReference type="PROSITE" id="PS50893">
    <property type="entry name" value="ABC_TRANSPORTER_2"/>
    <property type="match status" value="1"/>
</dbReference>
<keyword evidence="3 5" id="KW-0067">ATP-binding</keyword>
<dbReference type="PROSITE" id="PS00211">
    <property type="entry name" value="ABC_TRANSPORTER_1"/>
    <property type="match status" value="1"/>
</dbReference>
<evidence type="ECO:0000313" key="6">
    <source>
        <dbReference type="Proteomes" id="UP000517315"/>
    </source>
</evidence>
<evidence type="ECO:0000259" key="4">
    <source>
        <dbReference type="PROSITE" id="PS50893"/>
    </source>
</evidence>
<dbReference type="EMBL" id="JACJIG010000004">
    <property type="protein sequence ID" value="MBA8919602.1"/>
    <property type="molecule type" value="Genomic_DNA"/>
</dbReference>
<keyword evidence="2" id="KW-0547">Nucleotide-binding</keyword>
<accession>A0ABR6B650</accession>
<dbReference type="SMART" id="SM00382">
    <property type="entry name" value="AAA"/>
    <property type="match status" value="1"/>
</dbReference>
<proteinExistence type="predicted"/>
<reference evidence="5 6" key="1">
    <citation type="submission" date="2020-08" db="EMBL/GenBank/DDBJ databases">
        <title>Functional genomics of gut bacteria from endangered species of beetles.</title>
        <authorList>
            <person name="Carlos-Shanley C."/>
        </authorList>
    </citation>
    <scope>NUCLEOTIDE SEQUENCE [LARGE SCALE GENOMIC DNA]</scope>
    <source>
        <strain evidence="5 6">S00152</strain>
    </source>
</reference>
<dbReference type="PANTHER" id="PTHR42939">
    <property type="entry name" value="ABC TRANSPORTER ATP-BINDING PROTEIN ALBC-RELATED"/>
    <property type="match status" value="1"/>
</dbReference>
<name>A0ABR6B650_9BACI</name>
<sequence>MQIKKASFSYGNSLIFEKINLELIPGEIVAVVGSNGSGKSTLLKCLAGIYELHSGDIVKEAEENVVFVPDVPRSYEYLTGYEYLVFIQSVSKKKDVAKIHSILKDYTLYPNKDKLIKHYSHGMKQKLGLCAALINEDIHYLLLDEPLTGIDEKSQKVIIEKFKELASKQCSIIFSTHQIETLRGICDKVFYLEEQYEEIVHK</sequence>
<dbReference type="InterPro" id="IPR051782">
    <property type="entry name" value="ABC_Transporter_VariousFunc"/>
</dbReference>
<dbReference type="Gene3D" id="3.40.50.300">
    <property type="entry name" value="P-loop containing nucleotide triphosphate hydrolases"/>
    <property type="match status" value="1"/>
</dbReference>
<evidence type="ECO:0000256" key="1">
    <source>
        <dbReference type="ARBA" id="ARBA00022448"/>
    </source>
</evidence>
<dbReference type="GO" id="GO:0005524">
    <property type="term" value="F:ATP binding"/>
    <property type="evidence" value="ECO:0007669"/>
    <property type="project" value="UniProtKB-KW"/>
</dbReference>
<dbReference type="CDD" id="cd03230">
    <property type="entry name" value="ABC_DR_subfamily_A"/>
    <property type="match status" value="1"/>
</dbReference>
<gene>
    <name evidence="5" type="ORF">HNP39_003358</name>
</gene>
<evidence type="ECO:0000256" key="2">
    <source>
        <dbReference type="ARBA" id="ARBA00022741"/>
    </source>
</evidence>
<organism evidence="5 6">
    <name type="scientific">Bacillus aerius</name>
    <dbReference type="NCBI Taxonomy" id="293388"/>
    <lineage>
        <taxon>Bacteria</taxon>
        <taxon>Bacillati</taxon>
        <taxon>Bacillota</taxon>
        <taxon>Bacilli</taxon>
        <taxon>Bacillales</taxon>
        <taxon>Bacillaceae</taxon>
        <taxon>Bacillus</taxon>
    </lineage>
</organism>
<dbReference type="InterPro" id="IPR003593">
    <property type="entry name" value="AAA+_ATPase"/>
</dbReference>
<evidence type="ECO:0000313" key="5">
    <source>
        <dbReference type="EMBL" id="MBA8919602.1"/>
    </source>
</evidence>
<dbReference type="RefSeq" id="WP_017366499.1">
    <property type="nucleotide sequence ID" value="NZ_JACJIG010000004.1"/>
</dbReference>
<protein>
    <submittedName>
        <fullName evidence="5">ABC-2 type transport system ATP-binding protein</fullName>
    </submittedName>
</protein>
<evidence type="ECO:0000256" key="3">
    <source>
        <dbReference type="ARBA" id="ARBA00022840"/>
    </source>
</evidence>
<keyword evidence="6" id="KW-1185">Reference proteome</keyword>
<dbReference type="SUPFAM" id="SSF52540">
    <property type="entry name" value="P-loop containing nucleoside triphosphate hydrolases"/>
    <property type="match status" value="1"/>
</dbReference>
<dbReference type="PANTHER" id="PTHR42939:SF1">
    <property type="entry name" value="ABC TRANSPORTER ATP-BINDING PROTEIN ALBC-RELATED"/>
    <property type="match status" value="1"/>
</dbReference>
<dbReference type="InterPro" id="IPR017871">
    <property type="entry name" value="ABC_transporter-like_CS"/>
</dbReference>
<keyword evidence="1" id="KW-0813">Transport</keyword>